<accession>A0ACC3S9P5</accession>
<dbReference type="Proteomes" id="UP001320706">
    <property type="component" value="Unassembled WGS sequence"/>
</dbReference>
<dbReference type="EMBL" id="JAMKPW020000027">
    <property type="protein sequence ID" value="KAK8204357.1"/>
    <property type="molecule type" value="Genomic_DNA"/>
</dbReference>
<name>A0ACC3S9P5_9PEZI</name>
<comment type="caution">
    <text evidence="1">The sequence shown here is derived from an EMBL/GenBank/DDBJ whole genome shotgun (WGS) entry which is preliminary data.</text>
</comment>
<evidence type="ECO:0000313" key="2">
    <source>
        <dbReference type="Proteomes" id="UP001320706"/>
    </source>
</evidence>
<proteinExistence type="predicted"/>
<keyword evidence="2" id="KW-1185">Reference proteome</keyword>
<sequence>MATHTRKRHIQPNKITSYFERKAGDSNGANATGANTTSRLSPALPDHIQSSLINVGMRVRKSVPEGYKTHKTLNIDVENHQPVEAQLSGPATSSQGFVFEPARELAPFCGLHKIGGLATAPASSPYASSQDSVPGLSWSQASVASMASVATIPTSWPAPDNQKKRSYDDEIEEELDAYFEREDAVLGAPTSRPIAQPRGRAKGLVSMNGAEPVSTVPGDFDDGDVGFLQPMDTDV</sequence>
<evidence type="ECO:0000313" key="1">
    <source>
        <dbReference type="EMBL" id="KAK8204357.1"/>
    </source>
</evidence>
<gene>
    <name evidence="1" type="ORF">M8818_005086</name>
</gene>
<reference evidence="1" key="1">
    <citation type="submission" date="2024-02" db="EMBL/GenBank/DDBJ databases">
        <title>Metagenome Assembled Genome of Zalaria obscura JY119.</title>
        <authorList>
            <person name="Vighnesh L."/>
            <person name="Jagadeeshwari U."/>
            <person name="Venkata Ramana C."/>
            <person name="Sasikala C."/>
        </authorList>
    </citation>
    <scope>NUCLEOTIDE SEQUENCE</scope>
    <source>
        <strain evidence="1">JY119</strain>
    </source>
</reference>
<organism evidence="1 2">
    <name type="scientific">Zalaria obscura</name>
    <dbReference type="NCBI Taxonomy" id="2024903"/>
    <lineage>
        <taxon>Eukaryota</taxon>
        <taxon>Fungi</taxon>
        <taxon>Dikarya</taxon>
        <taxon>Ascomycota</taxon>
        <taxon>Pezizomycotina</taxon>
        <taxon>Dothideomycetes</taxon>
        <taxon>Dothideomycetidae</taxon>
        <taxon>Dothideales</taxon>
        <taxon>Zalariaceae</taxon>
        <taxon>Zalaria</taxon>
    </lineage>
</organism>
<protein>
    <submittedName>
        <fullName evidence="1">Uncharacterized protein</fullName>
    </submittedName>
</protein>